<evidence type="ECO:0000256" key="1">
    <source>
        <dbReference type="ARBA" id="ARBA00004514"/>
    </source>
</evidence>
<protein>
    <recommendedName>
        <fullName evidence="5">Flagellar protein FliT</fullName>
    </recommendedName>
</protein>
<evidence type="ECO:0000256" key="5">
    <source>
        <dbReference type="ARBA" id="ARBA00093797"/>
    </source>
</evidence>
<keyword evidence="6" id="KW-0969">Cilium</keyword>
<keyword evidence="6" id="KW-0282">Flagellum</keyword>
<evidence type="ECO:0000256" key="3">
    <source>
        <dbReference type="ARBA" id="ARBA00022795"/>
    </source>
</evidence>
<gene>
    <name evidence="6" type="ORF">AW10_03655</name>
</gene>
<evidence type="ECO:0000256" key="4">
    <source>
        <dbReference type="ARBA" id="ARBA00023186"/>
    </source>
</evidence>
<evidence type="ECO:0000313" key="7">
    <source>
        <dbReference type="Proteomes" id="UP000021816"/>
    </source>
</evidence>
<comment type="caution">
    <text evidence="6">The sequence shown here is derived from an EMBL/GenBank/DDBJ whole genome shotgun (WGS) entry which is preliminary data.</text>
</comment>
<keyword evidence="4" id="KW-0143">Chaperone</keyword>
<dbReference type="InterPro" id="IPR008622">
    <property type="entry name" value="FliT"/>
</dbReference>
<dbReference type="EMBL" id="JEMX01000096">
    <property type="protein sequence ID" value="EXI77641.1"/>
    <property type="molecule type" value="Genomic_DNA"/>
</dbReference>
<evidence type="ECO:0000256" key="2">
    <source>
        <dbReference type="ARBA" id="ARBA00022490"/>
    </source>
</evidence>
<proteinExistence type="predicted"/>
<sequence>MSAGLSALEQLLAYSEAMLGAAENKDWPALARHEAERRALADSLPDTLSAELPAEEQQRARALIEGSLRCDAVIQPRLARRMDELRVLLRAAPPAAK</sequence>
<dbReference type="PATRIC" id="fig|1454003.3.peg.3714"/>
<keyword evidence="3" id="KW-1005">Bacterial flagellum biogenesis</keyword>
<organism evidence="6 7">
    <name type="scientific">Candidatus Accumulibacter appositus</name>
    <dbReference type="NCBI Taxonomy" id="1454003"/>
    <lineage>
        <taxon>Bacteria</taxon>
        <taxon>Pseudomonadati</taxon>
        <taxon>Pseudomonadota</taxon>
        <taxon>Betaproteobacteria</taxon>
        <taxon>Candidatus Accumulibacter</taxon>
    </lineage>
</organism>
<keyword evidence="6" id="KW-0966">Cell projection</keyword>
<accession>A0A011NQP4</accession>
<dbReference type="Proteomes" id="UP000021816">
    <property type="component" value="Unassembled WGS sequence"/>
</dbReference>
<name>A0A011NQP4_9PROT</name>
<keyword evidence="2" id="KW-0963">Cytoplasm</keyword>
<dbReference type="Pfam" id="PF05400">
    <property type="entry name" value="FliT"/>
    <property type="match status" value="1"/>
</dbReference>
<dbReference type="GO" id="GO:0044781">
    <property type="term" value="P:bacterial-type flagellum organization"/>
    <property type="evidence" value="ECO:0007669"/>
    <property type="project" value="UniProtKB-KW"/>
</dbReference>
<dbReference type="STRING" id="1454003.AW10_03655"/>
<reference evidence="6 7" key="1">
    <citation type="submission" date="2014-02" db="EMBL/GenBank/DDBJ databases">
        <title>Expanding our view of genomic diversity in Candidatus Accumulibacter clades.</title>
        <authorList>
            <person name="Skennerton C.T."/>
            <person name="Barr J.J."/>
            <person name="Slater F.R."/>
            <person name="Bond P.L."/>
            <person name="Tyson G.W."/>
        </authorList>
    </citation>
    <scope>NUCLEOTIDE SEQUENCE [LARGE SCALE GENOMIC DNA]</scope>
    <source>
        <strain evidence="7">BA-92</strain>
    </source>
</reference>
<dbReference type="AlphaFoldDB" id="A0A011NQP4"/>
<dbReference type="Gene3D" id="1.20.58.380">
    <property type="entry name" value="Flagellar protein flit"/>
    <property type="match status" value="1"/>
</dbReference>
<comment type="subcellular location">
    <subcellularLocation>
        <location evidence="1">Cytoplasm</location>
        <location evidence="1">Cytosol</location>
    </subcellularLocation>
</comment>
<evidence type="ECO:0000313" key="6">
    <source>
        <dbReference type="EMBL" id="EXI77641.1"/>
    </source>
</evidence>